<proteinExistence type="predicted"/>
<dbReference type="Proteomes" id="UP000284841">
    <property type="component" value="Unassembled WGS sequence"/>
</dbReference>
<dbReference type="EMBL" id="QRMS01000011">
    <property type="protein sequence ID" value="RHJ82878.1"/>
    <property type="molecule type" value="Genomic_DNA"/>
</dbReference>
<keyword evidence="2" id="KW-1185">Reference proteome</keyword>
<organism evidence="1 2">
    <name type="scientific">Emergencia timonensis</name>
    <dbReference type="NCBI Taxonomy" id="1776384"/>
    <lineage>
        <taxon>Bacteria</taxon>
        <taxon>Bacillati</taxon>
        <taxon>Bacillota</taxon>
        <taxon>Clostridia</taxon>
        <taxon>Peptostreptococcales</taxon>
        <taxon>Anaerovoracaceae</taxon>
        <taxon>Emergencia</taxon>
    </lineage>
</organism>
<gene>
    <name evidence="1" type="ORF">DW099_19530</name>
</gene>
<evidence type="ECO:0000313" key="1">
    <source>
        <dbReference type="EMBL" id="RHJ82878.1"/>
    </source>
</evidence>
<accession>A0A415DT08</accession>
<name>A0A415DT08_9FIRM</name>
<dbReference type="AlphaFoldDB" id="A0A415DT08"/>
<protein>
    <submittedName>
        <fullName evidence="1">Uncharacterized protein</fullName>
    </submittedName>
</protein>
<sequence>MLVGGMPQAVSEFPGTNNFRKADFVYQRFDKESGYLDAACVYGAIFLKTSKPWDDQINHRYLIRK</sequence>
<evidence type="ECO:0000313" key="2">
    <source>
        <dbReference type="Proteomes" id="UP000284841"/>
    </source>
</evidence>
<comment type="caution">
    <text evidence="1">The sequence shown here is derived from an EMBL/GenBank/DDBJ whole genome shotgun (WGS) entry which is preliminary data.</text>
</comment>
<reference evidence="1 2" key="1">
    <citation type="submission" date="2018-08" db="EMBL/GenBank/DDBJ databases">
        <title>A genome reference for cultivated species of the human gut microbiota.</title>
        <authorList>
            <person name="Zou Y."/>
            <person name="Xue W."/>
            <person name="Luo G."/>
        </authorList>
    </citation>
    <scope>NUCLEOTIDE SEQUENCE [LARGE SCALE GENOMIC DNA]</scope>
    <source>
        <strain evidence="1 2">AM07-24</strain>
    </source>
</reference>